<evidence type="ECO:0000256" key="2">
    <source>
        <dbReference type="ARBA" id="ARBA00023125"/>
    </source>
</evidence>
<evidence type="ECO:0000259" key="5">
    <source>
        <dbReference type="PROSITE" id="PS50977"/>
    </source>
</evidence>
<sequence>MTNVSSTADDILACARTLIIAGGYNGFSYADVADVVGIRKPSIHHHFASKVDLVRTLVSRYRAEAEAGLSALERNVADPRDQLKGYVGYWEACINDATAPFCVCALLACEQPILPEEVALEVRAHFRSLASWLTSVMERGKRKGQLHLSSAAKIEAEGFMATIHGAMLSARAYGDPKMFGVITAPLLDRLSARH</sequence>
<dbReference type="InterPro" id="IPR001647">
    <property type="entry name" value="HTH_TetR"/>
</dbReference>
<accession>A0A0A3XQA7</accession>
<feature type="domain" description="HTH tetR-type" evidence="5">
    <location>
        <begin position="5"/>
        <end position="65"/>
    </location>
</feature>
<dbReference type="InterPro" id="IPR009057">
    <property type="entry name" value="Homeodomain-like_sf"/>
</dbReference>
<dbReference type="SUPFAM" id="SSF48498">
    <property type="entry name" value="Tetracyclin repressor-like, C-terminal domain"/>
    <property type="match status" value="1"/>
</dbReference>
<name>A0A0A3XQA7_BRAJP</name>
<dbReference type="PROSITE" id="PS50977">
    <property type="entry name" value="HTH_TETR_2"/>
    <property type="match status" value="1"/>
</dbReference>
<organism evidence="6 7">
    <name type="scientific">Bradyrhizobium japonicum</name>
    <dbReference type="NCBI Taxonomy" id="375"/>
    <lineage>
        <taxon>Bacteria</taxon>
        <taxon>Pseudomonadati</taxon>
        <taxon>Pseudomonadota</taxon>
        <taxon>Alphaproteobacteria</taxon>
        <taxon>Hyphomicrobiales</taxon>
        <taxon>Nitrobacteraceae</taxon>
        <taxon>Bradyrhizobium</taxon>
    </lineage>
</organism>
<dbReference type="EMBL" id="JRPN01000020">
    <property type="protein sequence ID" value="KGT76560.1"/>
    <property type="molecule type" value="Genomic_DNA"/>
</dbReference>
<evidence type="ECO:0000256" key="1">
    <source>
        <dbReference type="ARBA" id="ARBA00023015"/>
    </source>
</evidence>
<dbReference type="PANTHER" id="PTHR47506:SF6">
    <property type="entry name" value="HTH-TYPE TRANSCRIPTIONAL REPRESSOR NEMR"/>
    <property type="match status" value="1"/>
</dbReference>
<dbReference type="Pfam" id="PF00440">
    <property type="entry name" value="TetR_N"/>
    <property type="match status" value="1"/>
</dbReference>
<keyword evidence="1" id="KW-0805">Transcription regulation</keyword>
<keyword evidence="3" id="KW-0804">Transcription</keyword>
<dbReference type="Proteomes" id="UP000030377">
    <property type="component" value="Unassembled WGS sequence"/>
</dbReference>
<dbReference type="Gene3D" id="1.10.357.10">
    <property type="entry name" value="Tetracycline Repressor, domain 2"/>
    <property type="match status" value="1"/>
</dbReference>
<comment type="caution">
    <text evidence="6">The sequence shown here is derived from an EMBL/GenBank/DDBJ whole genome shotgun (WGS) entry which is preliminary data.</text>
</comment>
<protein>
    <submittedName>
        <fullName evidence="6">TetR family transcriptional regulator</fullName>
    </submittedName>
</protein>
<dbReference type="GO" id="GO:0003677">
    <property type="term" value="F:DNA binding"/>
    <property type="evidence" value="ECO:0007669"/>
    <property type="project" value="UniProtKB-UniRule"/>
</dbReference>
<dbReference type="SUPFAM" id="SSF46689">
    <property type="entry name" value="Homeodomain-like"/>
    <property type="match status" value="1"/>
</dbReference>
<evidence type="ECO:0000256" key="3">
    <source>
        <dbReference type="ARBA" id="ARBA00023163"/>
    </source>
</evidence>
<dbReference type="InterPro" id="IPR036271">
    <property type="entry name" value="Tet_transcr_reg_TetR-rel_C_sf"/>
</dbReference>
<dbReference type="eggNOG" id="COG1309">
    <property type="taxonomic scope" value="Bacteria"/>
</dbReference>
<proteinExistence type="predicted"/>
<dbReference type="RefSeq" id="WP_028157627.1">
    <property type="nucleotide sequence ID" value="NZ_CP081350.1"/>
</dbReference>
<evidence type="ECO:0000313" key="7">
    <source>
        <dbReference type="Proteomes" id="UP000030377"/>
    </source>
</evidence>
<dbReference type="PRINTS" id="PR00455">
    <property type="entry name" value="HTHTETR"/>
</dbReference>
<reference evidence="6 7" key="1">
    <citation type="submission" date="2014-09" db="EMBL/GenBank/DDBJ databases">
        <title>Draft genome of Bradyrhizobium japonicum Is-34.</title>
        <authorList>
            <person name="Tsurumaru H."/>
            <person name="Yamakawa T."/>
            <person name="Hashimoto S."/>
            <person name="Okizaki K."/>
            <person name="Kanesaki Y."/>
            <person name="Yoshikawa H."/>
            <person name="Yajima S."/>
        </authorList>
    </citation>
    <scope>NUCLEOTIDE SEQUENCE [LARGE SCALE GENOMIC DNA]</scope>
    <source>
        <strain evidence="6 7">Is-34</strain>
    </source>
</reference>
<gene>
    <name evidence="6" type="ORF">MA20_27705</name>
</gene>
<evidence type="ECO:0000313" key="6">
    <source>
        <dbReference type="EMBL" id="KGT76560.1"/>
    </source>
</evidence>
<keyword evidence="2 4" id="KW-0238">DNA-binding</keyword>
<evidence type="ECO:0000256" key="4">
    <source>
        <dbReference type="PROSITE-ProRule" id="PRU00335"/>
    </source>
</evidence>
<dbReference type="STRING" id="375.BKD09_RS30120"/>
<dbReference type="AlphaFoldDB" id="A0A0A3XQA7"/>
<dbReference type="PANTHER" id="PTHR47506">
    <property type="entry name" value="TRANSCRIPTIONAL REGULATORY PROTEIN"/>
    <property type="match status" value="1"/>
</dbReference>
<feature type="DNA-binding region" description="H-T-H motif" evidence="4">
    <location>
        <begin position="28"/>
        <end position="47"/>
    </location>
</feature>